<protein>
    <recommendedName>
        <fullName evidence="4">DUF4412 domain-containing protein</fullName>
    </recommendedName>
</protein>
<evidence type="ECO:0008006" key="4">
    <source>
        <dbReference type="Google" id="ProtNLM"/>
    </source>
</evidence>
<accession>A0A5D0MAV1</accession>
<evidence type="ECO:0000256" key="1">
    <source>
        <dbReference type="SAM" id="SignalP"/>
    </source>
</evidence>
<dbReference type="EMBL" id="VSIX01000069">
    <property type="protein sequence ID" value="TYB30837.1"/>
    <property type="molecule type" value="Genomic_DNA"/>
</dbReference>
<keyword evidence="1" id="KW-0732">Signal</keyword>
<organism evidence="2 3">
    <name type="scientific">Candidatus Mcinerneyibacterium aminivorans</name>
    <dbReference type="NCBI Taxonomy" id="2703815"/>
    <lineage>
        <taxon>Bacteria</taxon>
        <taxon>Candidatus Macinerneyibacteriota</taxon>
        <taxon>Candidatus Mcinerneyibacteria</taxon>
        <taxon>Candidatus Mcinerneyibacteriales</taxon>
        <taxon>Candidatus Mcinerneyibacteriaceae</taxon>
        <taxon>Candidatus Mcinerneyibacterium</taxon>
    </lineage>
</organism>
<comment type="caution">
    <text evidence="2">The sequence shown here is derived from an EMBL/GenBank/DDBJ whole genome shotgun (WGS) entry which is preliminary data.</text>
</comment>
<dbReference type="AlphaFoldDB" id="A0A5D0MAV1"/>
<reference evidence="2" key="1">
    <citation type="submission" date="2019-08" db="EMBL/GenBank/DDBJ databases">
        <title>Genomic characterization of a novel candidate phylum (ARYD3) from a high temperature, high salinity tertiary oil reservoir in north central Oklahoma, USA.</title>
        <authorList>
            <person name="Youssef N.H."/>
            <person name="Yadav A."/>
            <person name="Elshahed M.S."/>
        </authorList>
    </citation>
    <scope>NUCLEOTIDE SEQUENCE [LARGE SCALE GENOMIC DNA]</scope>
    <source>
        <strain evidence="2">ARYD3</strain>
    </source>
</reference>
<feature type="chain" id="PRO_5022844891" description="DUF4412 domain-containing protein" evidence="1">
    <location>
        <begin position="21"/>
        <end position="232"/>
    </location>
</feature>
<gene>
    <name evidence="2" type="ORF">FXF47_07305</name>
</gene>
<evidence type="ECO:0000313" key="3">
    <source>
        <dbReference type="Proteomes" id="UP000324143"/>
    </source>
</evidence>
<name>A0A5D0MAV1_9BACT</name>
<keyword evidence="3" id="KW-1185">Reference proteome</keyword>
<proteinExistence type="predicted"/>
<sequence length="232" mass="26995">MKKLTLVLMVIFFMASVSFALTINEVVDKDAYVSDGIEATMVRKIDAQSRNLTIEGKFYMKNKKSRANMKITEDMVGSKAQMQRLEMMGMTNRVTISVDKDQSVVQYMIFPDNKAYIERTTQKNEKSFNIDDMLNRKIEKVGKVKFNNLDTTKYKELNPDENVKESYIYVKDNLIIGSETTYTEDSKTNKIEIFYKDIKKGVDDSHFNIPENYQKFSNMRSMMQSLMQDMQG</sequence>
<dbReference type="Proteomes" id="UP000324143">
    <property type="component" value="Unassembled WGS sequence"/>
</dbReference>
<evidence type="ECO:0000313" key="2">
    <source>
        <dbReference type="EMBL" id="TYB30837.1"/>
    </source>
</evidence>
<feature type="signal peptide" evidence="1">
    <location>
        <begin position="1"/>
        <end position="20"/>
    </location>
</feature>